<dbReference type="GO" id="GO:0016810">
    <property type="term" value="F:hydrolase activity, acting on carbon-nitrogen (but not peptide) bonds"/>
    <property type="evidence" value="ECO:0007669"/>
    <property type="project" value="InterPro"/>
</dbReference>
<dbReference type="InterPro" id="IPR002509">
    <property type="entry name" value="NODB_dom"/>
</dbReference>
<dbReference type="InterPro" id="IPR011330">
    <property type="entry name" value="Glyco_hydro/deAcase_b/a-brl"/>
</dbReference>
<accession>A0A857DG15</accession>
<evidence type="ECO:0000259" key="1">
    <source>
        <dbReference type="PROSITE" id="PS51677"/>
    </source>
</evidence>
<feature type="domain" description="NodB homology" evidence="1">
    <location>
        <begin position="50"/>
        <end position="235"/>
    </location>
</feature>
<dbReference type="EMBL" id="CP046996">
    <property type="protein sequence ID" value="QHA00224.1"/>
    <property type="molecule type" value="Genomic_DNA"/>
</dbReference>
<dbReference type="SUPFAM" id="SSF88713">
    <property type="entry name" value="Glycoside hydrolase/deacetylase"/>
    <property type="match status" value="1"/>
</dbReference>
<dbReference type="GO" id="GO:0005975">
    <property type="term" value="P:carbohydrate metabolic process"/>
    <property type="evidence" value="ECO:0007669"/>
    <property type="project" value="InterPro"/>
</dbReference>
<evidence type="ECO:0000313" key="3">
    <source>
        <dbReference type="Proteomes" id="UP000430508"/>
    </source>
</evidence>
<dbReference type="GO" id="GO:0016020">
    <property type="term" value="C:membrane"/>
    <property type="evidence" value="ECO:0007669"/>
    <property type="project" value="TreeGrafter"/>
</dbReference>
<protein>
    <submittedName>
        <fullName evidence="2">Polysaccharide deacetylase family protein</fullName>
    </submittedName>
</protein>
<dbReference type="CDD" id="cd10950">
    <property type="entry name" value="CE4_BsYlxY_like"/>
    <property type="match status" value="1"/>
</dbReference>
<name>A0A857DG15_9FIRM</name>
<dbReference type="RefSeq" id="WP_019226876.1">
    <property type="nucleotide sequence ID" value="NZ_CP046996.1"/>
</dbReference>
<organism evidence="2 3">
    <name type="scientific">Dehalobacter restrictus</name>
    <dbReference type="NCBI Taxonomy" id="55583"/>
    <lineage>
        <taxon>Bacteria</taxon>
        <taxon>Bacillati</taxon>
        <taxon>Bacillota</taxon>
        <taxon>Clostridia</taxon>
        <taxon>Eubacteriales</taxon>
        <taxon>Desulfitobacteriaceae</taxon>
        <taxon>Dehalobacter</taxon>
    </lineage>
</organism>
<dbReference type="AlphaFoldDB" id="A0A857DG15"/>
<dbReference type="PANTHER" id="PTHR10587">
    <property type="entry name" value="GLYCOSYL TRANSFERASE-RELATED"/>
    <property type="match status" value="1"/>
</dbReference>
<proteinExistence type="predicted"/>
<dbReference type="PROSITE" id="PS51677">
    <property type="entry name" value="NODB"/>
    <property type="match status" value="1"/>
</dbReference>
<sequence length="251" mass="28008">MSFFPLTKIKFKVITLLVVFIGLTLMQSRVVGVSNQNLPVPIDQVQTDNKIIALTINVDWGESYIPEILDILDRYQAKATFFVTGKWAAKHPELIQQIAAKGHLLGNHSYSHPHPDNLTVVQNKEELSKTENIIKEVTGCKTIYYAPPYGEKGKNGLQAADELGYTTILWTLDTIDWKLESTPELITQRILDPKIRYGVKPEKKGAIVLMHPKKNTVKALPDILAGLKNEGFSFVTIEKLITTGLTGNTTP</sequence>
<dbReference type="InterPro" id="IPR050248">
    <property type="entry name" value="Polysacc_deacetylase_ArnD"/>
</dbReference>
<gene>
    <name evidence="2" type="ORF">GQ588_05945</name>
</gene>
<dbReference type="Gene3D" id="3.20.20.370">
    <property type="entry name" value="Glycoside hydrolase/deacetylase"/>
    <property type="match status" value="1"/>
</dbReference>
<reference evidence="2 3" key="1">
    <citation type="submission" date="2019-12" db="EMBL/GenBank/DDBJ databases">
        <title>Sequence classification of anaerobic respiratory reductive dehalogenases: First we see many, then we see few.</title>
        <authorList>
            <person name="Molenda O."/>
            <person name="Puentes Jacome L.A."/>
            <person name="Cao X."/>
            <person name="Nesbo C.L."/>
            <person name="Tang S."/>
            <person name="Morson N."/>
            <person name="Patron J."/>
            <person name="Lomheim L."/>
            <person name="Wishart D.S."/>
            <person name="Edwards E.A."/>
        </authorList>
    </citation>
    <scope>NUCLEOTIDE SEQUENCE [LARGE SCALE GENOMIC DNA]</scope>
    <source>
        <strain evidence="2 3">12DCA</strain>
    </source>
</reference>
<dbReference type="PANTHER" id="PTHR10587:SF80">
    <property type="entry name" value="CHITOOLIGOSACCHARIDE DEACETYLASE"/>
    <property type="match status" value="1"/>
</dbReference>
<evidence type="ECO:0000313" key="2">
    <source>
        <dbReference type="EMBL" id="QHA00224.1"/>
    </source>
</evidence>
<dbReference type="Proteomes" id="UP000430508">
    <property type="component" value="Chromosome"/>
</dbReference>
<dbReference type="Pfam" id="PF01522">
    <property type="entry name" value="Polysacc_deac_1"/>
    <property type="match status" value="1"/>
</dbReference>